<dbReference type="InterPro" id="IPR050153">
    <property type="entry name" value="Metal_Ion_Import_ABC"/>
</dbReference>
<dbReference type="InterPro" id="IPR003439">
    <property type="entry name" value="ABC_transporter-like_ATP-bd"/>
</dbReference>
<dbReference type="OrthoDB" id="5292475at2"/>
<keyword evidence="1" id="KW-0813">Transport</keyword>
<feature type="domain" description="ABC transporter" evidence="4">
    <location>
        <begin position="1"/>
        <end position="239"/>
    </location>
</feature>
<dbReference type="Proteomes" id="UP000242175">
    <property type="component" value="Chromosome large"/>
</dbReference>
<evidence type="ECO:0000256" key="2">
    <source>
        <dbReference type="ARBA" id="ARBA00022741"/>
    </source>
</evidence>
<dbReference type="AlphaFoldDB" id="A0A220VES7"/>
<proteinExistence type="predicted"/>
<dbReference type="RefSeq" id="WP_089073709.1">
    <property type="nucleotide sequence ID" value="NZ_CBCSAM010000001.1"/>
</dbReference>
<organism evidence="5 6">
    <name type="scientific">Paraphotobacterium marinum</name>
    <dbReference type="NCBI Taxonomy" id="1755811"/>
    <lineage>
        <taxon>Bacteria</taxon>
        <taxon>Pseudomonadati</taxon>
        <taxon>Pseudomonadota</taxon>
        <taxon>Gammaproteobacteria</taxon>
        <taxon>Vibrionales</taxon>
        <taxon>Vibrionaceae</taxon>
        <taxon>Paraphotobacterium</taxon>
    </lineage>
</organism>
<dbReference type="Gene3D" id="3.40.50.300">
    <property type="entry name" value="P-loop containing nucleotide triphosphate hydrolases"/>
    <property type="match status" value="1"/>
</dbReference>
<evidence type="ECO:0000313" key="5">
    <source>
        <dbReference type="EMBL" id="ASK78801.1"/>
    </source>
</evidence>
<dbReference type="PANTHER" id="PTHR42734:SF18">
    <property type="entry name" value="VITAMIN B12 IMPORT ATP-BINDING PROTEIN BTUD"/>
    <property type="match status" value="1"/>
</dbReference>
<accession>A0A220VES7</accession>
<protein>
    <submittedName>
        <fullName evidence="5">Iron ABC transporter</fullName>
    </submittedName>
</protein>
<keyword evidence="2" id="KW-0547">Nucleotide-binding</keyword>
<dbReference type="GO" id="GO:0005524">
    <property type="term" value="F:ATP binding"/>
    <property type="evidence" value="ECO:0007669"/>
    <property type="project" value="UniProtKB-KW"/>
</dbReference>
<dbReference type="KEGG" id="pmai:CF386_07235"/>
<reference evidence="5 6" key="1">
    <citation type="journal article" date="2016" name="Int. J. Syst. Evol. Microbiol.">
        <title>Paraphotobacterium marinum gen. nov., sp. nov., a member of the family Vibrionaceae, isolated from surface seawater.</title>
        <authorList>
            <person name="Huang Z."/>
            <person name="Dong C."/>
            <person name="Shao Z."/>
        </authorList>
    </citation>
    <scope>NUCLEOTIDE SEQUENCE [LARGE SCALE GENOMIC DNA]</scope>
    <source>
        <strain evidence="5 6">NSCS20N07D</strain>
    </source>
</reference>
<dbReference type="SUPFAM" id="SSF52540">
    <property type="entry name" value="P-loop containing nucleoside triphosphate hydrolases"/>
    <property type="match status" value="1"/>
</dbReference>
<evidence type="ECO:0000313" key="6">
    <source>
        <dbReference type="Proteomes" id="UP000242175"/>
    </source>
</evidence>
<evidence type="ECO:0000256" key="1">
    <source>
        <dbReference type="ARBA" id="ARBA00022448"/>
    </source>
</evidence>
<keyword evidence="3" id="KW-0067">ATP-binding</keyword>
<keyword evidence="6" id="KW-1185">Reference proteome</keyword>
<evidence type="ECO:0000259" key="4">
    <source>
        <dbReference type="PROSITE" id="PS50893"/>
    </source>
</evidence>
<dbReference type="EMBL" id="CP022355">
    <property type="protein sequence ID" value="ASK78801.1"/>
    <property type="molecule type" value="Genomic_DNA"/>
</dbReference>
<dbReference type="PROSITE" id="PS50893">
    <property type="entry name" value="ABC_TRANSPORTER_2"/>
    <property type="match status" value="1"/>
</dbReference>
<dbReference type="InterPro" id="IPR003593">
    <property type="entry name" value="AAA+_ATPase"/>
</dbReference>
<evidence type="ECO:0000256" key="3">
    <source>
        <dbReference type="ARBA" id="ARBA00022840"/>
    </source>
</evidence>
<dbReference type="InterPro" id="IPR027417">
    <property type="entry name" value="P-loop_NTPase"/>
</dbReference>
<name>A0A220VES7_9GAMM</name>
<dbReference type="Pfam" id="PF00005">
    <property type="entry name" value="ABC_tran"/>
    <property type="match status" value="1"/>
</dbReference>
<dbReference type="PANTHER" id="PTHR42734">
    <property type="entry name" value="METAL TRANSPORT SYSTEM ATP-BINDING PROTEIN TM_0124-RELATED"/>
    <property type="match status" value="1"/>
</dbReference>
<sequence length="248" mass="28340">MNSLIFVNGLEVKERLEQISFSIEANEIVHIIGPNGSGKSTLIHCLSGLFLGANKIFLNQKALSNYSLNELSYLRSYLSTSSRPVFPVKVLEFLKLTASAISNVTEKEKEKVVLEIAHKLDLEDKLLRNINKLSDGEWQRIKIASSIIQVWPDINPHAKYILLDEPMTYLDVKQQIETYKLLDNLKTKGVTIIMSNHDLLKTKNFSDKVILMSKGQCINFELTEKLMHPVILKKAYHLEFDHNFNINN</sequence>
<gene>
    <name evidence="5" type="ORF">CF386_07235</name>
</gene>
<dbReference type="GO" id="GO:0016887">
    <property type="term" value="F:ATP hydrolysis activity"/>
    <property type="evidence" value="ECO:0007669"/>
    <property type="project" value="InterPro"/>
</dbReference>
<dbReference type="SMART" id="SM00382">
    <property type="entry name" value="AAA"/>
    <property type="match status" value="1"/>
</dbReference>